<name>A0A4S4FS15_9MICO</name>
<protein>
    <recommendedName>
        <fullName evidence="3">TfoX/Sxy family protein</fullName>
    </recommendedName>
</protein>
<dbReference type="EMBL" id="SSSM01000001">
    <property type="protein sequence ID" value="THG33078.1"/>
    <property type="molecule type" value="Genomic_DNA"/>
</dbReference>
<dbReference type="OrthoDB" id="5005866at2"/>
<organism evidence="1 2">
    <name type="scientific">Naasia lichenicola</name>
    <dbReference type="NCBI Taxonomy" id="2565933"/>
    <lineage>
        <taxon>Bacteria</taxon>
        <taxon>Bacillati</taxon>
        <taxon>Actinomycetota</taxon>
        <taxon>Actinomycetes</taxon>
        <taxon>Micrococcales</taxon>
        <taxon>Microbacteriaceae</taxon>
        <taxon>Naasia</taxon>
    </lineage>
</organism>
<keyword evidence="2" id="KW-1185">Reference proteome</keyword>
<sequence>MTDSASSSTSAYNDLLATLTSDEGITVGPDGLLVHGTLFAYFAEGELVVEVPEARASDLLARGVAEEYSHDGHPDRNWVKVSDAELWPELAHEAHDFVGEPAVGGDS</sequence>
<dbReference type="Proteomes" id="UP000309133">
    <property type="component" value="Unassembled WGS sequence"/>
</dbReference>
<accession>A0A4S4FS15</accession>
<reference evidence="1 2" key="1">
    <citation type="submission" date="2019-04" db="EMBL/GenBank/DDBJ databases">
        <authorList>
            <person name="Jiang L."/>
        </authorList>
    </citation>
    <scope>NUCLEOTIDE SEQUENCE [LARGE SCALE GENOMIC DNA]</scope>
    <source>
        <strain evidence="1 2">YIM 131853</strain>
    </source>
</reference>
<evidence type="ECO:0000313" key="1">
    <source>
        <dbReference type="EMBL" id="THG33078.1"/>
    </source>
</evidence>
<dbReference type="RefSeq" id="WP_136425859.1">
    <property type="nucleotide sequence ID" value="NZ_SSSM01000001.1"/>
</dbReference>
<evidence type="ECO:0000313" key="2">
    <source>
        <dbReference type="Proteomes" id="UP000309133"/>
    </source>
</evidence>
<comment type="caution">
    <text evidence="1">The sequence shown here is derived from an EMBL/GenBank/DDBJ whole genome shotgun (WGS) entry which is preliminary data.</text>
</comment>
<evidence type="ECO:0008006" key="3">
    <source>
        <dbReference type="Google" id="ProtNLM"/>
    </source>
</evidence>
<proteinExistence type="predicted"/>
<dbReference type="AlphaFoldDB" id="A0A4S4FS15"/>
<gene>
    <name evidence="1" type="ORF">E6C64_01580</name>
</gene>